<reference evidence="2 3" key="1">
    <citation type="submission" date="2020-08" db="EMBL/GenBank/DDBJ databases">
        <title>Functional genomics of gut bacteria from endangered species of beetles.</title>
        <authorList>
            <person name="Carlos-Shanley C."/>
        </authorList>
    </citation>
    <scope>NUCLEOTIDE SEQUENCE [LARGE SCALE GENOMIC DNA]</scope>
    <source>
        <strain evidence="2 3">S00192</strain>
    </source>
</reference>
<feature type="transmembrane region" description="Helical" evidence="1">
    <location>
        <begin position="42"/>
        <end position="62"/>
    </location>
</feature>
<evidence type="ECO:0000256" key="1">
    <source>
        <dbReference type="SAM" id="Phobius"/>
    </source>
</evidence>
<keyword evidence="1" id="KW-0812">Transmembrane</keyword>
<dbReference type="EMBL" id="JACHLJ010000001">
    <property type="protein sequence ID" value="MBB5770145.1"/>
    <property type="molecule type" value="Genomic_DNA"/>
</dbReference>
<comment type="caution">
    <text evidence="2">The sequence shown here is derived from an EMBL/GenBank/DDBJ whole genome shotgun (WGS) entry which is preliminary data.</text>
</comment>
<sequence>MEVYLPWGIFSGALGAAYLFIEALPLTFASRRFGLTASLGERLWVVGLACLAALAAWPIWAAGHLDWPGRNPSFLSIVLMVAGAGFLGFVVARVVGKVVAARLEGDDDASPSRILRPINTAVVLALIVLTAAAWWTLWPNAQVCLSSGYC</sequence>
<accession>A0A7W9FRB3</accession>
<gene>
    <name evidence="2" type="ORF">HNP47_000114</name>
</gene>
<protein>
    <submittedName>
        <fullName evidence="2">Uncharacterized protein</fullName>
    </submittedName>
</protein>
<keyword evidence="1" id="KW-0472">Membrane</keyword>
<feature type="transmembrane region" description="Helical" evidence="1">
    <location>
        <begin position="74"/>
        <end position="96"/>
    </location>
</feature>
<name>A0A7W9FRB3_BREVE</name>
<dbReference type="AlphaFoldDB" id="A0A7W9FRB3"/>
<evidence type="ECO:0000313" key="3">
    <source>
        <dbReference type="Proteomes" id="UP000556201"/>
    </source>
</evidence>
<dbReference type="Proteomes" id="UP000556201">
    <property type="component" value="Unassembled WGS sequence"/>
</dbReference>
<proteinExistence type="predicted"/>
<evidence type="ECO:0000313" key="2">
    <source>
        <dbReference type="EMBL" id="MBB5770145.1"/>
    </source>
</evidence>
<dbReference type="RefSeq" id="WP_184277513.1">
    <property type="nucleotide sequence ID" value="NZ_JACHLJ010000001.1"/>
</dbReference>
<organism evidence="2 3">
    <name type="scientific">Brevundimonas vesicularis</name>
    <name type="common">Pseudomonas vesicularis</name>
    <dbReference type="NCBI Taxonomy" id="41276"/>
    <lineage>
        <taxon>Bacteria</taxon>
        <taxon>Pseudomonadati</taxon>
        <taxon>Pseudomonadota</taxon>
        <taxon>Alphaproteobacteria</taxon>
        <taxon>Caulobacterales</taxon>
        <taxon>Caulobacteraceae</taxon>
        <taxon>Brevundimonas</taxon>
    </lineage>
</organism>
<keyword evidence="1" id="KW-1133">Transmembrane helix</keyword>
<feature type="transmembrane region" description="Helical" evidence="1">
    <location>
        <begin position="6"/>
        <end position="30"/>
    </location>
</feature>
<feature type="transmembrane region" description="Helical" evidence="1">
    <location>
        <begin position="117"/>
        <end position="137"/>
    </location>
</feature>